<evidence type="ECO:0000256" key="1">
    <source>
        <dbReference type="ARBA" id="ARBA00009632"/>
    </source>
</evidence>
<dbReference type="RefSeq" id="WP_338603905.1">
    <property type="nucleotide sequence ID" value="NZ_AP028679.1"/>
</dbReference>
<protein>
    <recommendedName>
        <fullName evidence="4">N-acetyltransferase domain-containing protein</fullName>
    </recommendedName>
</protein>
<gene>
    <name evidence="5" type="ORF">FAK_41750</name>
</gene>
<dbReference type="AlphaFoldDB" id="A0AAU9EVL5"/>
<keyword evidence="6" id="KW-1185">Reference proteome</keyword>
<accession>A0AAU9EVL5</accession>
<dbReference type="Gene3D" id="3.40.1080.10">
    <property type="entry name" value="Glutaconate Coenzyme A-transferase"/>
    <property type="match status" value="1"/>
</dbReference>
<dbReference type="InterPro" id="IPR016181">
    <property type="entry name" value="Acyl_CoA_acyltransferase"/>
</dbReference>
<dbReference type="InterPro" id="IPR026888">
    <property type="entry name" value="AcetylCoA_hyd_C"/>
</dbReference>
<evidence type="ECO:0000256" key="2">
    <source>
        <dbReference type="ARBA" id="ARBA00022679"/>
    </source>
</evidence>
<dbReference type="PANTHER" id="PTHR21432:SF20">
    <property type="entry name" value="ACETYL-COA HYDROLASE"/>
    <property type="match status" value="1"/>
</dbReference>
<dbReference type="InterPro" id="IPR000182">
    <property type="entry name" value="GNAT_dom"/>
</dbReference>
<dbReference type="EMBL" id="AP028679">
    <property type="protein sequence ID" value="BEQ17109.1"/>
    <property type="molecule type" value="Genomic_DNA"/>
</dbReference>
<dbReference type="SUPFAM" id="SSF55729">
    <property type="entry name" value="Acyl-CoA N-acyltransferases (Nat)"/>
    <property type="match status" value="1"/>
</dbReference>
<evidence type="ECO:0000313" key="5">
    <source>
        <dbReference type="EMBL" id="BEQ17109.1"/>
    </source>
</evidence>
<dbReference type="GO" id="GO:0016747">
    <property type="term" value="F:acyltransferase activity, transferring groups other than amino-acyl groups"/>
    <property type="evidence" value="ECO:0007669"/>
    <property type="project" value="InterPro"/>
</dbReference>
<dbReference type="Gene3D" id="3.30.750.70">
    <property type="entry name" value="4-hydroxybutyrate coenzyme like domains"/>
    <property type="match status" value="1"/>
</dbReference>
<proteinExistence type="inferred from homology"/>
<dbReference type="CDD" id="cd04301">
    <property type="entry name" value="NAT_SF"/>
    <property type="match status" value="1"/>
</dbReference>
<dbReference type="Pfam" id="PF02550">
    <property type="entry name" value="AcetylCoA_hydro"/>
    <property type="match status" value="1"/>
</dbReference>
<dbReference type="Proteomes" id="UP001366166">
    <property type="component" value="Chromosome"/>
</dbReference>
<dbReference type="KEGG" id="dmp:FAK_41750"/>
<dbReference type="Pfam" id="PF13336">
    <property type="entry name" value="AcetylCoA_hyd_C"/>
    <property type="match status" value="1"/>
</dbReference>
<feature type="region of interest" description="Disordered" evidence="3">
    <location>
        <begin position="624"/>
        <end position="643"/>
    </location>
</feature>
<evidence type="ECO:0000256" key="3">
    <source>
        <dbReference type="SAM" id="MobiDB-lite"/>
    </source>
</evidence>
<sequence>MDWREIYRKRRMDADQALSRLRSGSSILIGSGCAEPRHLVGALAHRAPSLLDVQVIQAISVAASEYTSEAFADSFTAMRFFVAAAARRAISEGAADYVPLHMSDLPGLISSGRLAVDAVLVQVSPPDEHGWCSLGVSVDVIGEAMDMARLVVAQVNPEMPRTHGDTYVPVSRLDCIVEHTQPLTTFSQTSPDEVALKAARQVARLIPDGATIHAGLGRMAQAVLGELTGRKNLGIHSDALTDAYLPLIESGAVTGSEKGLNPHKIVASFCLGGHKLFSFVHNNPQVILRPTRVVNNPAVIAANHRMFSVHEALEVDLTGQVCTADREGQVYSGMGGVMDFLRGASASPGGQGIVVLPSLRPDGTSRVVFQITPGAGVAVTRAGVRSVATEYGAVYLHGLSLRERAVALIDIAHPNHRDSLLTAARGGGLISQRQVLAPLFTGIYPEKYERRAKLKGGGEVAIRPVKPTDERMVQEFFYSMTDREVYYRFLHATKAFPRKDMQKMVNIDYHHELSLVALSGDFGAERMVGVARYVLGNDGEPEVDFAVASEMQGQGLGRALMGAVLEVARDRGYKVANAYVMPENLASLNILKTMGYAVSGLVSQGVIEMKLHLDQPVSEPQVNLKYDERYSAGQKKDEPLSRI</sequence>
<dbReference type="Pfam" id="PF00583">
    <property type="entry name" value="Acetyltransf_1"/>
    <property type="match status" value="1"/>
</dbReference>
<dbReference type="PANTHER" id="PTHR21432">
    <property type="entry name" value="ACETYL-COA HYDROLASE-RELATED"/>
    <property type="match status" value="1"/>
</dbReference>
<organism evidence="5 6">
    <name type="scientific">Desulfoferula mesophila</name>
    <dbReference type="NCBI Taxonomy" id="3058419"/>
    <lineage>
        <taxon>Bacteria</taxon>
        <taxon>Pseudomonadati</taxon>
        <taxon>Thermodesulfobacteriota</taxon>
        <taxon>Desulfarculia</taxon>
        <taxon>Desulfarculales</taxon>
        <taxon>Desulfarculaceae</taxon>
        <taxon>Desulfoferula</taxon>
    </lineage>
</organism>
<dbReference type="InterPro" id="IPR003702">
    <property type="entry name" value="ActCoA_hydro_N"/>
</dbReference>
<dbReference type="InterPro" id="IPR046433">
    <property type="entry name" value="ActCoA_hydro"/>
</dbReference>
<dbReference type="InterPro" id="IPR038460">
    <property type="entry name" value="AcetylCoA_hyd_C_sf"/>
</dbReference>
<dbReference type="PROSITE" id="PS51257">
    <property type="entry name" value="PROKAR_LIPOPROTEIN"/>
    <property type="match status" value="1"/>
</dbReference>
<comment type="similarity">
    <text evidence="1">Belongs to the acetyl-CoA hydrolase/transferase family.</text>
</comment>
<dbReference type="InterPro" id="IPR037171">
    <property type="entry name" value="NagB/RpiA_transferase-like"/>
</dbReference>
<name>A0AAU9EVL5_9BACT</name>
<keyword evidence="2" id="KW-0808">Transferase</keyword>
<feature type="domain" description="N-acetyltransferase" evidence="4">
    <location>
        <begin position="460"/>
        <end position="614"/>
    </location>
</feature>
<feature type="compositionally biased region" description="Basic and acidic residues" evidence="3">
    <location>
        <begin position="625"/>
        <end position="643"/>
    </location>
</feature>
<dbReference type="SUPFAM" id="SSF100950">
    <property type="entry name" value="NagB/RpiA/CoA transferase-like"/>
    <property type="match status" value="2"/>
</dbReference>
<dbReference type="GO" id="GO:0006083">
    <property type="term" value="P:acetate metabolic process"/>
    <property type="evidence" value="ECO:0007669"/>
    <property type="project" value="InterPro"/>
</dbReference>
<dbReference type="GO" id="GO:0008775">
    <property type="term" value="F:acetate CoA-transferase activity"/>
    <property type="evidence" value="ECO:0007669"/>
    <property type="project" value="InterPro"/>
</dbReference>
<reference evidence="6" key="1">
    <citation type="journal article" date="2023" name="Arch. Microbiol.">
        <title>Desulfoferula mesophilus gen. nov. sp. nov., a mesophilic sulfate-reducing bacterium isolated from a brackish lake sediment.</title>
        <authorList>
            <person name="Watanabe T."/>
            <person name="Yabe T."/>
            <person name="Tsuji J.M."/>
            <person name="Fukui M."/>
        </authorList>
    </citation>
    <scope>NUCLEOTIDE SEQUENCE [LARGE SCALE GENOMIC DNA]</scope>
    <source>
        <strain evidence="6">12FAK</strain>
    </source>
</reference>
<evidence type="ECO:0000313" key="6">
    <source>
        <dbReference type="Proteomes" id="UP001366166"/>
    </source>
</evidence>
<dbReference type="Gene3D" id="3.40.1080.20">
    <property type="entry name" value="Acetyl-CoA hydrolase/transferase C-terminal domain"/>
    <property type="match status" value="1"/>
</dbReference>
<evidence type="ECO:0000259" key="4">
    <source>
        <dbReference type="PROSITE" id="PS51186"/>
    </source>
</evidence>
<dbReference type="Gene3D" id="3.40.630.30">
    <property type="match status" value="1"/>
</dbReference>
<dbReference type="PROSITE" id="PS51186">
    <property type="entry name" value="GNAT"/>
    <property type="match status" value="1"/>
</dbReference>